<dbReference type="Proteomes" id="UP000694660">
    <property type="component" value="Unassembled WGS sequence"/>
</dbReference>
<keyword evidence="3" id="KW-0067">ATP-binding</keyword>
<dbReference type="NCBIfam" id="TIGR00368">
    <property type="entry name" value="YifB family Mg chelatase-like AAA ATPase"/>
    <property type="match status" value="1"/>
</dbReference>
<keyword evidence="6" id="KW-1185">Reference proteome</keyword>
<dbReference type="InterPro" id="IPR027417">
    <property type="entry name" value="P-loop_NTPase"/>
</dbReference>
<gene>
    <name evidence="5" type="ORF">I8J34_02695</name>
</gene>
<feature type="domain" description="AAA+ ATPase" evidence="4">
    <location>
        <begin position="210"/>
        <end position="391"/>
    </location>
</feature>
<dbReference type="SUPFAM" id="SSF52540">
    <property type="entry name" value="P-loop containing nucleoside triphosphate hydrolases"/>
    <property type="match status" value="1"/>
</dbReference>
<dbReference type="CDD" id="cd00009">
    <property type="entry name" value="AAA"/>
    <property type="match status" value="1"/>
</dbReference>
<dbReference type="InterPro" id="IPR045006">
    <property type="entry name" value="CHLI-like"/>
</dbReference>
<evidence type="ECO:0000313" key="5">
    <source>
        <dbReference type="EMBL" id="MBT0960073.1"/>
    </source>
</evidence>
<dbReference type="PANTHER" id="PTHR32039">
    <property type="entry name" value="MAGNESIUM-CHELATASE SUBUNIT CHLI"/>
    <property type="match status" value="1"/>
</dbReference>
<dbReference type="AlphaFoldDB" id="A0A944D8P5"/>
<accession>A0A944D8P5</accession>
<dbReference type="InterPro" id="IPR003593">
    <property type="entry name" value="AAA+_ATPase"/>
</dbReference>
<dbReference type="InterPro" id="IPR020568">
    <property type="entry name" value="Ribosomal_Su5_D2-typ_SF"/>
</dbReference>
<dbReference type="Pfam" id="PF13335">
    <property type="entry name" value="Mg_chelatase_C"/>
    <property type="match status" value="1"/>
</dbReference>
<dbReference type="RefSeq" id="WP_214359828.1">
    <property type="nucleotide sequence ID" value="NZ_JAEKFT010000002.1"/>
</dbReference>
<dbReference type="SMART" id="SM00382">
    <property type="entry name" value="AAA"/>
    <property type="match status" value="1"/>
</dbReference>
<dbReference type="InterPro" id="IPR001208">
    <property type="entry name" value="MCM_dom"/>
</dbReference>
<dbReference type="Gene3D" id="3.30.230.10">
    <property type="match status" value="1"/>
</dbReference>
<dbReference type="PRINTS" id="PR01657">
    <property type="entry name" value="MCMFAMILY"/>
</dbReference>
<reference evidence="6" key="1">
    <citation type="journal article" date="2022" name="ISME J.">
        <title>Genetic and phylogenetic analysis of dissimilatory iodate-reducing bacteria identifies potential niches across the world's oceans.</title>
        <authorList>
            <person name="Reyes-Umana V."/>
            <person name="Henning Z."/>
            <person name="Lee K."/>
            <person name="Barnum T.P."/>
            <person name="Coates J.D."/>
        </authorList>
    </citation>
    <scope>NUCLEOTIDE SEQUENCE [LARGE SCALE GENOMIC DNA]</scope>
    <source>
        <strain evidence="6">IR12</strain>
    </source>
</reference>
<dbReference type="Pfam" id="PF13541">
    <property type="entry name" value="ChlI"/>
    <property type="match status" value="1"/>
</dbReference>
<keyword evidence="2" id="KW-0547">Nucleotide-binding</keyword>
<comment type="similarity">
    <text evidence="1">Belongs to the Mg-chelatase subunits D/I family. ComM subfamily.</text>
</comment>
<dbReference type="InterPro" id="IPR025158">
    <property type="entry name" value="Mg_chelat-rel_C"/>
</dbReference>
<organism evidence="5 6">
    <name type="scientific">Denitromonas iodatirespirans</name>
    <dbReference type="NCBI Taxonomy" id="2795389"/>
    <lineage>
        <taxon>Bacteria</taxon>
        <taxon>Pseudomonadati</taxon>
        <taxon>Pseudomonadota</taxon>
        <taxon>Betaproteobacteria</taxon>
        <taxon>Rhodocyclales</taxon>
        <taxon>Zoogloeaceae</taxon>
        <taxon>Denitromonas</taxon>
    </lineage>
</organism>
<dbReference type="InterPro" id="IPR004482">
    <property type="entry name" value="Mg_chelat-rel"/>
</dbReference>
<dbReference type="Gene3D" id="3.40.50.300">
    <property type="entry name" value="P-loop containing nucleotide triphosphate hydrolases"/>
    <property type="match status" value="1"/>
</dbReference>
<sequence>MSLALVHTRALDGMDAPPVVVEVHLANGLPAFNLVGLPDTEVREARERVRAALQTGNFEFPQRRITVNLAPADLPKEGGRFDLPIAVGILAASGQLKAEVLAGYEFAGELSLSGELRPIRGALAMALQTRAAGRCLILPAANAQEAARVRDAQIRPADSLLAVCAHLNGQALLPDTVAAPTPTERAPLPDLADVKGQHEARRALEVAAAGNHSLLMFGPPGTGKSMLAQRLAGILPPLEEAAALEAAAVQSLAGCFNPADWGRRAFRAPHHSASAPAIVGGGAIPGPGEISLAHHGVLFLDELPEFDRRVLEALREPLESGHVDVARARRRARFPARFQLVAAMNPCPCGYLGDARGRCRCTPDQVSRYRGKLSGPLLDRIDLTLEVAALSADALQTTTPGEDSAAVRGRVQAARQRQQSRQGRDNAALDAAGVVRHCQPDARGRQMLARAIESLGLSARSHDRILRVARTVADLAGAEGVAAAHVAEAIQYRRGLGGAAR</sequence>
<dbReference type="GO" id="GO:0003677">
    <property type="term" value="F:DNA binding"/>
    <property type="evidence" value="ECO:0007669"/>
    <property type="project" value="InterPro"/>
</dbReference>
<dbReference type="GO" id="GO:0005524">
    <property type="term" value="F:ATP binding"/>
    <property type="evidence" value="ECO:0007669"/>
    <property type="project" value="UniProtKB-KW"/>
</dbReference>
<dbReference type="PANTHER" id="PTHR32039:SF7">
    <property type="entry name" value="COMPETENCE PROTEIN COMM"/>
    <property type="match status" value="1"/>
</dbReference>
<name>A0A944D8P5_DENI1</name>
<proteinExistence type="inferred from homology"/>
<dbReference type="EMBL" id="JAEKFT010000002">
    <property type="protein sequence ID" value="MBT0960073.1"/>
    <property type="molecule type" value="Genomic_DNA"/>
</dbReference>
<dbReference type="NCBIfam" id="NF007365">
    <property type="entry name" value="PRK09862.1"/>
    <property type="match status" value="1"/>
</dbReference>
<evidence type="ECO:0000313" key="6">
    <source>
        <dbReference type="Proteomes" id="UP000694660"/>
    </source>
</evidence>
<evidence type="ECO:0000259" key="4">
    <source>
        <dbReference type="SMART" id="SM00382"/>
    </source>
</evidence>
<dbReference type="SUPFAM" id="SSF54211">
    <property type="entry name" value="Ribosomal protein S5 domain 2-like"/>
    <property type="match status" value="1"/>
</dbReference>
<comment type="caution">
    <text evidence="5">The sequence shown here is derived from an EMBL/GenBank/DDBJ whole genome shotgun (WGS) entry which is preliminary data.</text>
</comment>
<dbReference type="Pfam" id="PF01078">
    <property type="entry name" value="Mg_chelatase"/>
    <property type="match status" value="1"/>
</dbReference>
<evidence type="ECO:0000256" key="1">
    <source>
        <dbReference type="ARBA" id="ARBA00006354"/>
    </source>
</evidence>
<evidence type="ECO:0000256" key="2">
    <source>
        <dbReference type="ARBA" id="ARBA00022741"/>
    </source>
</evidence>
<dbReference type="InterPro" id="IPR000523">
    <property type="entry name" value="Mg_chelatse_chII-like_cat_dom"/>
</dbReference>
<protein>
    <submittedName>
        <fullName evidence="5">YifB family Mg chelatase-like AAA ATPase</fullName>
    </submittedName>
</protein>
<evidence type="ECO:0000256" key="3">
    <source>
        <dbReference type="ARBA" id="ARBA00022840"/>
    </source>
</evidence>
<dbReference type="InterPro" id="IPR014721">
    <property type="entry name" value="Ribsml_uS5_D2-typ_fold_subgr"/>
</dbReference>